<dbReference type="OrthoDB" id="2312801at2"/>
<dbReference type="RefSeq" id="WP_042900758.1">
    <property type="nucleotide sequence ID" value="NZ_JPFU01000012.1"/>
</dbReference>
<dbReference type="Proteomes" id="UP000028090">
    <property type="component" value="Unassembled WGS sequence"/>
</dbReference>
<sequence length="361" mass="42558">MVKNTYSDDLQRIFKAQTLPSSPLIREEKNLFTFSPIQDELEYFKEKKDGLYVKEQVCFRNVYPANLVNPISTPCQTLISLFSFREEKYGQIIETFITKFLNKWIPFDNIYIICPKMTDILGQLYNVTNHIIEIDKNRLQCHVPLSGNHYYIKICSKYHDGLVTLANFVLINFQGGFQSQLDSVFFPLRLDMIREQAKSIYESQNFLATYNKLYKFSSNHELTHFFISQLEALTILFPEIGTFGNHRHSYALKKLAREIFLECDIHNISLEDVLNEFSTIKIELLKQYKEYSRNINKALKKVKKSRDTMGADYAYQTLGIPYKLYKNQIDPTYKLPELPSNFAYYRDSHKNLYQNPIESYK</sequence>
<accession>A0A081PXF6</accession>
<feature type="coiled-coil region" evidence="1">
    <location>
        <begin position="281"/>
        <end position="308"/>
    </location>
</feature>
<evidence type="ECO:0000313" key="2">
    <source>
        <dbReference type="EMBL" id="KEQ35379.1"/>
    </source>
</evidence>
<gene>
    <name evidence="2" type="ORF">SK629_0887</name>
</gene>
<evidence type="ECO:0000313" key="3">
    <source>
        <dbReference type="Proteomes" id="UP000028090"/>
    </source>
</evidence>
<dbReference type="AlphaFoldDB" id="A0A081PXF6"/>
<keyword evidence="1" id="KW-0175">Coiled coil</keyword>
<name>A0A081PXF6_STRMT</name>
<protein>
    <submittedName>
        <fullName evidence="2">Uncharacterized protein</fullName>
    </submittedName>
</protein>
<evidence type="ECO:0000256" key="1">
    <source>
        <dbReference type="SAM" id="Coils"/>
    </source>
</evidence>
<comment type="caution">
    <text evidence="2">The sequence shown here is derived from an EMBL/GenBank/DDBJ whole genome shotgun (WGS) entry which is preliminary data.</text>
</comment>
<dbReference type="PATRIC" id="fig|28037.95.peg.823"/>
<reference evidence="2 3" key="1">
    <citation type="submission" date="2014-05" db="EMBL/GenBank/DDBJ databases">
        <authorList>
            <person name="Daugherty S.C."/>
            <person name="Tallon L.J."/>
            <person name="Sadzewicz L."/>
            <person name="Kilian M."/>
            <person name="Tettelin H."/>
        </authorList>
    </citation>
    <scope>NUCLEOTIDE SEQUENCE [LARGE SCALE GENOMIC DNA]</scope>
    <source>
        <strain evidence="2 3">SK629</strain>
    </source>
</reference>
<dbReference type="EMBL" id="JPFU01000012">
    <property type="protein sequence ID" value="KEQ35379.1"/>
    <property type="molecule type" value="Genomic_DNA"/>
</dbReference>
<organism evidence="2 3">
    <name type="scientific">Streptococcus mitis</name>
    <dbReference type="NCBI Taxonomy" id="28037"/>
    <lineage>
        <taxon>Bacteria</taxon>
        <taxon>Bacillati</taxon>
        <taxon>Bacillota</taxon>
        <taxon>Bacilli</taxon>
        <taxon>Lactobacillales</taxon>
        <taxon>Streptococcaceae</taxon>
        <taxon>Streptococcus</taxon>
        <taxon>Streptococcus mitis group</taxon>
    </lineage>
</organism>
<proteinExistence type="predicted"/>